<keyword evidence="5 8" id="KW-0812">Transmembrane</keyword>
<evidence type="ECO:0000256" key="4">
    <source>
        <dbReference type="ARBA" id="ARBA00022679"/>
    </source>
</evidence>
<dbReference type="InterPro" id="IPR018732">
    <property type="entry name" value="Dpy-19/Dpy-19-like"/>
</dbReference>
<evidence type="ECO:0000256" key="1">
    <source>
        <dbReference type="ARBA" id="ARBA00004141"/>
    </source>
</evidence>
<reference evidence="9" key="1">
    <citation type="journal article" date="2010" name="Science">
        <title>Plasticity of animal genome architecture unmasked by rapid evolution of a pelagic tunicate.</title>
        <authorList>
            <person name="Denoeud F."/>
            <person name="Henriet S."/>
            <person name="Mungpakdee S."/>
            <person name="Aury J.M."/>
            <person name="Da Silva C."/>
            <person name="Brinkmann H."/>
            <person name="Mikhaleva J."/>
            <person name="Olsen L.C."/>
            <person name="Jubin C."/>
            <person name="Canestro C."/>
            <person name="Bouquet J.M."/>
            <person name="Danks G."/>
            <person name="Poulain J."/>
            <person name="Campsteijn C."/>
            <person name="Adamski M."/>
            <person name="Cross I."/>
            <person name="Yadetie F."/>
            <person name="Muffato M."/>
            <person name="Louis A."/>
            <person name="Butcher S."/>
            <person name="Tsagkogeorga G."/>
            <person name="Konrad A."/>
            <person name="Singh S."/>
            <person name="Jensen M.F."/>
            <person name="Cong E.H."/>
            <person name="Eikeseth-Otteraa H."/>
            <person name="Noel B."/>
            <person name="Anthouard V."/>
            <person name="Porcel B.M."/>
            <person name="Kachouri-Lafond R."/>
            <person name="Nishino A."/>
            <person name="Ugolini M."/>
            <person name="Chourrout P."/>
            <person name="Nishida H."/>
            <person name="Aasland R."/>
            <person name="Huzurbazar S."/>
            <person name="Westhof E."/>
            <person name="Delsuc F."/>
            <person name="Lehrach H."/>
            <person name="Reinhardt R."/>
            <person name="Weissenbach J."/>
            <person name="Roy S.W."/>
            <person name="Artiguenave F."/>
            <person name="Postlethwait J.H."/>
            <person name="Manak J.R."/>
            <person name="Thompson E.M."/>
            <person name="Jaillon O."/>
            <person name="Du Pasquier L."/>
            <person name="Boudinot P."/>
            <person name="Liberles D.A."/>
            <person name="Volff J.N."/>
            <person name="Philippe H."/>
            <person name="Lenhard B."/>
            <person name="Roest Crollius H."/>
            <person name="Wincker P."/>
            <person name="Chourrout D."/>
        </authorList>
    </citation>
    <scope>NUCLEOTIDE SEQUENCE [LARGE SCALE GENOMIC DNA]</scope>
</reference>
<sequence length="716" mass="83116">MAKKAIDKKSKEKDVKKLDSGKRLEMSDLSLIWNIVGILVGLAIAYHHTWYLYIQHENEMWFTNIEQVEREISFRTESGLYYSYFKQYVEAPDFTTAMHRYTRDNKTEFPNEVNILERFNIYQEFFLGVIYRIIKPKLIPIIWYTYQVFNLQMIYSLSLYATAWMLSGSWVTALPAPVFFTLARFDMTRVEFTVPLRESFALPFWALQLAILTKYFKSSTYHNAKYTAGLCFASFCFAICWQFNQFVFLLQACALYGAAALDLVPTKKVKVVYLALIFSLVMTYIFQFFNTMTPRSLVASFIPAAWIMLSFRLRKSKDGPIVSFIKLIIEIVLTIGLAAILQMGVKSAIAVEPDEHIFKFLLAKFELAETDDFDAKLYLCNGAFNFLPKDTFPRLATQGFLPAWIAVLVVGLLALLYHQFQIWSMDENGKPGRGPFSDRPEIGYHLIHSFVFFLLALSTMRMKYLWSPHAASMICLGEGPTVVFLTHRGTQDVWAKLRWRYGRFFITAALLIGAYVQNIEDYTKQTTKELEFYDPDTVELMKWGAKQPKDTVFSGSMQLNAGVRLSTWRALTNHPHYEDKRLRETTFDVYQIYGHRTPEEVLERLGKYGTTHILVENSICYQGGSKGDNCATPDLIDLANDHLQLIILTDHIKADRKTPKAGLPERFCNEMRQNPSYSKYFQLVLENKTFRVYKLVNNSKYDLKKAERQKLIDYYY</sequence>
<dbReference type="Proteomes" id="UP000001307">
    <property type="component" value="Unassembled WGS sequence"/>
</dbReference>
<proteinExistence type="inferred from homology"/>
<feature type="transmembrane region" description="Helical" evidence="8">
    <location>
        <begin position="401"/>
        <end position="420"/>
    </location>
</feature>
<feature type="transmembrane region" description="Helical" evidence="8">
    <location>
        <begin position="31"/>
        <end position="53"/>
    </location>
</feature>
<feature type="transmembrane region" description="Helical" evidence="8">
    <location>
        <begin position="325"/>
        <end position="345"/>
    </location>
</feature>
<name>E4WVL1_OIKDI</name>
<dbReference type="GO" id="GO:0005637">
    <property type="term" value="C:nuclear inner membrane"/>
    <property type="evidence" value="ECO:0007669"/>
    <property type="project" value="TreeGrafter"/>
</dbReference>
<evidence type="ECO:0000256" key="7">
    <source>
        <dbReference type="ARBA" id="ARBA00023136"/>
    </source>
</evidence>
<evidence type="ECO:0000313" key="10">
    <source>
        <dbReference type="Proteomes" id="UP000001307"/>
    </source>
</evidence>
<feature type="transmembrane region" description="Helical" evidence="8">
    <location>
        <begin position="497"/>
        <end position="516"/>
    </location>
</feature>
<feature type="transmembrane region" description="Helical" evidence="8">
    <location>
        <begin position="441"/>
        <end position="460"/>
    </location>
</feature>
<evidence type="ECO:0000256" key="2">
    <source>
        <dbReference type="ARBA" id="ARBA00008744"/>
    </source>
</evidence>
<dbReference type="GO" id="GO:0000030">
    <property type="term" value="F:mannosyltransferase activity"/>
    <property type="evidence" value="ECO:0007669"/>
    <property type="project" value="TreeGrafter"/>
</dbReference>
<evidence type="ECO:0000256" key="3">
    <source>
        <dbReference type="ARBA" id="ARBA00022676"/>
    </source>
</evidence>
<evidence type="ECO:0000313" key="9">
    <source>
        <dbReference type="EMBL" id="CBY21164.1"/>
    </source>
</evidence>
<keyword evidence="10" id="KW-1185">Reference proteome</keyword>
<keyword evidence="7 8" id="KW-0472">Membrane</keyword>
<dbReference type="PANTHER" id="PTHR31488">
    <property type="entry name" value="DPY-19-LIKE 1, LIKE (H. SAPIENS)"/>
    <property type="match status" value="1"/>
</dbReference>
<evidence type="ECO:0000256" key="5">
    <source>
        <dbReference type="ARBA" id="ARBA00022692"/>
    </source>
</evidence>
<dbReference type="Pfam" id="PF10034">
    <property type="entry name" value="Dpy19"/>
    <property type="match status" value="1"/>
</dbReference>
<keyword evidence="3" id="KW-0328">Glycosyltransferase</keyword>
<gene>
    <name evidence="9" type="ORF">GSOID_T00008918001</name>
</gene>
<evidence type="ECO:0008006" key="11">
    <source>
        <dbReference type="Google" id="ProtNLM"/>
    </source>
</evidence>
<comment type="subcellular location">
    <subcellularLocation>
        <location evidence="1">Membrane</location>
        <topology evidence="1">Multi-pass membrane protein</topology>
    </subcellularLocation>
</comment>
<feature type="transmembrane region" description="Helical" evidence="8">
    <location>
        <begin position="271"/>
        <end position="289"/>
    </location>
</feature>
<dbReference type="AlphaFoldDB" id="E4WVL1"/>
<dbReference type="OrthoDB" id="6019623at2759"/>
<feature type="transmembrane region" description="Helical" evidence="8">
    <location>
        <begin position="223"/>
        <end position="240"/>
    </location>
</feature>
<evidence type="ECO:0000256" key="6">
    <source>
        <dbReference type="ARBA" id="ARBA00022989"/>
    </source>
</evidence>
<feature type="transmembrane region" description="Helical" evidence="8">
    <location>
        <begin position="200"/>
        <end position="216"/>
    </location>
</feature>
<organism evidence="9">
    <name type="scientific">Oikopleura dioica</name>
    <name type="common">Tunicate</name>
    <dbReference type="NCBI Taxonomy" id="34765"/>
    <lineage>
        <taxon>Eukaryota</taxon>
        <taxon>Metazoa</taxon>
        <taxon>Chordata</taxon>
        <taxon>Tunicata</taxon>
        <taxon>Appendicularia</taxon>
        <taxon>Copelata</taxon>
        <taxon>Oikopleuridae</taxon>
        <taxon>Oikopleura</taxon>
    </lineage>
</organism>
<feature type="transmembrane region" description="Helical" evidence="8">
    <location>
        <begin position="158"/>
        <end position="180"/>
    </location>
</feature>
<accession>E4WVL1</accession>
<feature type="transmembrane region" description="Helical" evidence="8">
    <location>
        <begin position="466"/>
        <end position="485"/>
    </location>
</feature>
<keyword evidence="6 8" id="KW-1133">Transmembrane helix</keyword>
<comment type="similarity">
    <text evidence="2">Belongs to the dpy-19 family.</text>
</comment>
<dbReference type="InParanoid" id="E4WVL1"/>
<evidence type="ECO:0000256" key="8">
    <source>
        <dbReference type="SAM" id="Phobius"/>
    </source>
</evidence>
<dbReference type="PANTHER" id="PTHR31488:SF3">
    <property type="entry name" value="C-MANNOSYLTRANSFERASE DPY19L3"/>
    <property type="match status" value="1"/>
</dbReference>
<keyword evidence="4" id="KW-0808">Transferase</keyword>
<dbReference type="EMBL" id="FN653017">
    <property type="protein sequence ID" value="CBY21164.1"/>
    <property type="molecule type" value="Genomic_DNA"/>
</dbReference>
<protein>
    <recommendedName>
        <fullName evidence="11">C-mannosyltransferase DPY19L3</fullName>
    </recommendedName>
</protein>